<comment type="subcellular location">
    <subcellularLocation>
        <location evidence="1">Secreted</location>
    </subcellularLocation>
</comment>
<dbReference type="HOGENOM" id="CLU_099291_0_0_1"/>
<feature type="region of interest" description="Disordered" evidence="7">
    <location>
        <begin position="160"/>
        <end position="198"/>
    </location>
</feature>
<dbReference type="GO" id="GO:0007189">
    <property type="term" value="P:adenylate cyclase-activating G protein-coupled receptor signaling pathway"/>
    <property type="evidence" value="ECO:0007669"/>
    <property type="project" value="TreeGrafter"/>
</dbReference>
<sequence length="198" mass="22625">KMRLVQVSFLYLSSMPIMFLILEAAALGVASEYKRRSGAWKLGRVRRNVKSLIKPKTQGDAVEYEFVRAEDVKDSLYPRPSFDAHIRVKRYRQMIGCRLGTCTLQNLAHQIYQLTDKGKDNVAPTNQISSTGYGRRKRSVPENTTTFQLFGNKLKQLWLRTRNSRKSPKGGQESYSSPAPSEQKVLGSQRPWARSLRT</sequence>
<reference evidence="8" key="3">
    <citation type="submission" date="2025-09" db="UniProtKB">
        <authorList>
            <consortium name="Ensembl"/>
        </authorList>
    </citation>
    <scope>IDENTIFICATION</scope>
</reference>
<reference evidence="8" key="2">
    <citation type="submission" date="2025-08" db="UniProtKB">
        <authorList>
            <consortium name="Ensembl"/>
        </authorList>
    </citation>
    <scope>IDENTIFICATION</scope>
</reference>
<evidence type="ECO:0000313" key="8">
    <source>
        <dbReference type="Ensembl" id="ENSLACP00000020653.1"/>
    </source>
</evidence>
<reference evidence="9" key="1">
    <citation type="submission" date="2011-08" db="EMBL/GenBank/DDBJ databases">
        <title>The draft genome of Latimeria chalumnae.</title>
        <authorList>
            <person name="Di Palma F."/>
            <person name="Alfoldi J."/>
            <person name="Johnson J."/>
            <person name="Berlin A."/>
            <person name="Gnerre S."/>
            <person name="Jaffe D."/>
            <person name="MacCallum I."/>
            <person name="Young S."/>
            <person name="Walker B.J."/>
            <person name="Lander E."/>
            <person name="Lindblad-Toh K."/>
        </authorList>
    </citation>
    <scope>NUCLEOTIDE SEQUENCE [LARGE SCALE GENOMIC DNA]</scope>
    <source>
        <strain evidence="9">Wild caught</strain>
    </source>
</reference>
<feature type="compositionally biased region" description="Polar residues" evidence="7">
    <location>
        <begin position="123"/>
        <end position="132"/>
    </location>
</feature>
<dbReference type="FunCoup" id="H3BFI2">
    <property type="interactions" value="421"/>
</dbReference>
<dbReference type="InterPro" id="IPR051665">
    <property type="entry name" value="Adrenomedullin-reg_peptide"/>
</dbReference>
<feature type="disulfide bond" evidence="6">
    <location>
        <begin position="97"/>
        <end position="102"/>
    </location>
</feature>
<dbReference type="PANTHER" id="PTHR23414">
    <property type="entry name" value="ADRENOMEDULLIN, ADM"/>
    <property type="match status" value="1"/>
</dbReference>
<dbReference type="STRING" id="7897.ENSLACP00000020653"/>
<evidence type="ECO:0000256" key="3">
    <source>
        <dbReference type="ARBA" id="ARBA00022525"/>
    </source>
</evidence>
<evidence type="ECO:0000256" key="2">
    <source>
        <dbReference type="ARBA" id="ARBA00010575"/>
    </source>
</evidence>
<dbReference type="InParanoid" id="H3BFI2"/>
<evidence type="ECO:0000256" key="6">
    <source>
        <dbReference type="PIRSR" id="PIRSR621116-50"/>
    </source>
</evidence>
<dbReference type="GO" id="GO:0005615">
    <property type="term" value="C:extracellular space"/>
    <property type="evidence" value="ECO:0007669"/>
    <property type="project" value="TreeGrafter"/>
</dbReference>
<dbReference type="EMBL" id="AFYH01020776">
    <property type="status" value="NOT_ANNOTATED_CDS"/>
    <property type="molecule type" value="Genomic_DNA"/>
</dbReference>
<dbReference type="GO" id="GO:1990410">
    <property type="term" value="P:adrenomedullin receptor signaling pathway"/>
    <property type="evidence" value="ECO:0007669"/>
    <property type="project" value="TreeGrafter"/>
</dbReference>
<dbReference type="OMA" id="QSFLYCC"/>
<keyword evidence="5 6" id="KW-1015">Disulfide bond</keyword>
<accession>H3BFI2</accession>
<proteinExistence type="inferred from homology"/>
<evidence type="ECO:0000256" key="1">
    <source>
        <dbReference type="ARBA" id="ARBA00004613"/>
    </source>
</evidence>
<organism evidence="8 9">
    <name type="scientific">Latimeria chalumnae</name>
    <name type="common">Coelacanth</name>
    <dbReference type="NCBI Taxonomy" id="7897"/>
    <lineage>
        <taxon>Eukaryota</taxon>
        <taxon>Metazoa</taxon>
        <taxon>Chordata</taxon>
        <taxon>Craniata</taxon>
        <taxon>Vertebrata</taxon>
        <taxon>Euteleostomi</taxon>
        <taxon>Coelacanthiformes</taxon>
        <taxon>Coelacanthidae</taxon>
        <taxon>Latimeria</taxon>
    </lineage>
</organism>
<evidence type="ECO:0000256" key="7">
    <source>
        <dbReference type="SAM" id="MobiDB-lite"/>
    </source>
</evidence>
<keyword evidence="3" id="KW-0964">Secreted</keyword>
<dbReference type="eggNOG" id="ENOG502S4SF">
    <property type="taxonomic scope" value="Eukaryota"/>
</dbReference>
<protein>
    <submittedName>
        <fullName evidence="8">Adrenomedullin</fullName>
    </submittedName>
</protein>
<dbReference type="GO" id="GO:0003073">
    <property type="term" value="P:regulation of systemic arterial blood pressure"/>
    <property type="evidence" value="ECO:0007669"/>
    <property type="project" value="TreeGrafter"/>
</dbReference>
<dbReference type="GO" id="GO:0005179">
    <property type="term" value="F:hormone activity"/>
    <property type="evidence" value="ECO:0007669"/>
    <property type="project" value="InterPro"/>
</dbReference>
<feature type="region of interest" description="Disordered" evidence="7">
    <location>
        <begin position="119"/>
        <end position="142"/>
    </location>
</feature>
<dbReference type="GeneTree" id="ENSGT00940000154380"/>
<evidence type="ECO:0000256" key="4">
    <source>
        <dbReference type="ARBA" id="ARBA00022729"/>
    </source>
</evidence>
<name>H3BFI2_LATCH</name>
<keyword evidence="9" id="KW-1185">Reference proteome</keyword>
<dbReference type="InterPro" id="IPR021116">
    <property type="entry name" value="Calcitonin/adrenomedullin"/>
</dbReference>
<evidence type="ECO:0000313" key="9">
    <source>
        <dbReference type="Proteomes" id="UP000008672"/>
    </source>
</evidence>
<comment type="similarity">
    <text evidence="2">Belongs to the adrenomedullin family.</text>
</comment>
<dbReference type="Pfam" id="PF00214">
    <property type="entry name" value="Calc_CGRP_IAPP"/>
    <property type="match status" value="1"/>
</dbReference>
<dbReference type="GO" id="GO:0031700">
    <property type="term" value="F:adrenomedullin receptor binding"/>
    <property type="evidence" value="ECO:0007669"/>
    <property type="project" value="TreeGrafter"/>
</dbReference>
<dbReference type="GO" id="GO:0010460">
    <property type="term" value="P:positive regulation of heart rate"/>
    <property type="evidence" value="ECO:0007669"/>
    <property type="project" value="TreeGrafter"/>
</dbReference>
<dbReference type="Proteomes" id="UP000008672">
    <property type="component" value="Unassembled WGS sequence"/>
</dbReference>
<dbReference type="AlphaFoldDB" id="H3BFI2"/>
<dbReference type="Bgee" id="ENSLACG00000018147">
    <property type="expression patterns" value="Expressed in pectoral fin and 6 other cell types or tissues"/>
</dbReference>
<keyword evidence="4" id="KW-0732">Signal</keyword>
<dbReference type="Ensembl" id="ENSLACT00000020793.1">
    <property type="protein sequence ID" value="ENSLACP00000020653.1"/>
    <property type="gene ID" value="ENSLACG00000018147.1"/>
</dbReference>
<gene>
    <name evidence="8" type="primary">ADM</name>
</gene>
<dbReference type="PANTHER" id="PTHR23414:SF3">
    <property type="entry name" value="PRO-ADRENOMEDULLIN"/>
    <property type="match status" value="1"/>
</dbReference>
<evidence type="ECO:0000256" key="5">
    <source>
        <dbReference type="ARBA" id="ARBA00023157"/>
    </source>
</evidence>